<evidence type="ECO:0000313" key="11">
    <source>
        <dbReference type="Proteomes" id="UP000062160"/>
    </source>
</evidence>
<evidence type="ECO:0000256" key="9">
    <source>
        <dbReference type="RuleBase" id="RU003906"/>
    </source>
</evidence>
<dbReference type="OrthoDB" id="9806135at2"/>
<dbReference type="Proteomes" id="UP000062160">
    <property type="component" value="Unassembled WGS sequence"/>
</dbReference>
<comment type="function">
    <text evidence="7 9">One of the primary rRNA binding proteins, it binds directly near the 3'-end of the 23S rRNA, where it nucleates assembly of the 50S subunit.</text>
</comment>
<dbReference type="EMBL" id="DF977000">
    <property type="protein sequence ID" value="GAQ24694.1"/>
    <property type="molecule type" value="Genomic_DNA"/>
</dbReference>
<dbReference type="FunFam" id="3.30.160.810:FF:000001">
    <property type="entry name" value="50S ribosomal protein L3"/>
    <property type="match status" value="1"/>
</dbReference>
<dbReference type="GO" id="GO:0006412">
    <property type="term" value="P:translation"/>
    <property type="evidence" value="ECO:0007669"/>
    <property type="project" value="UniProtKB-UniRule"/>
</dbReference>
<sequence>MISKAILGKKLGMTQIFNETGEALPVTLIEAGPCLVIQKKTVENDGYTAIKVGYEDIKERTLNKPEKGEFVKNQLKFKRYIKEFKIKDAAKYNVGDEIKADIFQPGEKVDVTGISKGKGFAGGVKRWNFNRGPMGHGSMYHRRPGSGGATDPARVFKGNKRPGHMGAEKTTVQNLEIVKVIPEKNILVVKGSVPGAKKSLLFIKNTVKSGK</sequence>
<name>A0A0U9HDX0_9FIRM</name>
<dbReference type="InterPro" id="IPR000597">
    <property type="entry name" value="Ribosomal_uL3"/>
</dbReference>
<dbReference type="InterPro" id="IPR019927">
    <property type="entry name" value="Ribosomal_uL3_bac/org-type"/>
</dbReference>
<dbReference type="FunFam" id="2.40.30.10:FF:000004">
    <property type="entry name" value="50S ribosomal protein L3"/>
    <property type="match status" value="1"/>
</dbReference>
<comment type="subunit">
    <text evidence="7 9">Part of the 50S ribosomal subunit. Forms a cluster with proteins L14 and L19.</text>
</comment>
<dbReference type="PROSITE" id="PS00474">
    <property type="entry name" value="RIBOSOMAL_L3"/>
    <property type="match status" value="1"/>
</dbReference>
<keyword evidence="2 7" id="KW-0699">rRNA-binding</keyword>
<organism evidence="10">
    <name type="scientific">Tepidanaerobacter syntrophicus</name>
    <dbReference type="NCBI Taxonomy" id="224999"/>
    <lineage>
        <taxon>Bacteria</taxon>
        <taxon>Bacillati</taxon>
        <taxon>Bacillota</taxon>
        <taxon>Clostridia</taxon>
        <taxon>Thermosediminibacterales</taxon>
        <taxon>Tepidanaerobacteraceae</taxon>
        <taxon>Tepidanaerobacter</taxon>
    </lineage>
</organism>
<evidence type="ECO:0000256" key="2">
    <source>
        <dbReference type="ARBA" id="ARBA00022730"/>
    </source>
</evidence>
<dbReference type="Pfam" id="PF00297">
    <property type="entry name" value="Ribosomal_L3"/>
    <property type="match status" value="1"/>
</dbReference>
<evidence type="ECO:0000256" key="5">
    <source>
        <dbReference type="ARBA" id="ARBA00023274"/>
    </source>
</evidence>
<dbReference type="InterPro" id="IPR009000">
    <property type="entry name" value="Transl_B-barrel_sf"/>
</dbReference>
<keyword evidence="3 7" id="KW-0694">RNA-binding</keyword>
<dbReference type="STRING" id="224999.GCA_001485475_00700"/>
<dbReference type="Gene3D" id="2.40.30.10">
    <property type="entry name" value="Translation factors"/>
    <property type="match status" value="1"/>
</dbReference>
<accession>A0A0U9HDX0</accession>
<dbReference type="InterPro" id="IPR019926">
    <property type="entry name" value="Ribosomal_uL3_CS"/>
</dbReference>
<dbReference type="HAMAP" id="MF_01325_B">
    <property type="entry name" value="Ribosomal_uL3_B"/>
    <property type="match status" value="1"/>
</dbReference>
<comment type="similarity">
    <text evidence="1 7 8">Belongs to the universal ribosomal protein uL3 family.</text>
</comment>
<dbReference type="GO" id="GO:0003735">
    <property type="term" value="F:structural constituent of ribosome"/>
    <property type="evidence" value="ECO:0007669"/>
    <property type="project" value="UniProtKB-UniRule"/>
</dbReference>
<reference evidence="10" key="1">
    <citation type="journal article" date="2016" name="Genome Announc.">
        <title>Draft Genome Sequence of the Syntrophic Lactate-Degrading Bacterium Tepidanaerobacter syntrophicus JLT.</title>
        <authorList>
            <person name="Matsuura N."/>
            <person name="Ohashi A."/>
            <person name="Tourlousse D.M."/>
            <person name="Sekiguchi Y."/>
        </authorList>
    </citation>
    <scope>NUCLEOTIDE SEQUENCE [LARGE SCALE GENOMIC DNA]</scope>
    <source>
        <strain evidence="10">JL</strain>
    </source>
</reference>
<keyword evidence="11" id="KW-1185">Reference proteome</keyword>
<dbReference type="SUPFAM" id="SSF50447">
    <property type="entry name" value="Translation proteins"/>
    <property type="match status" value="1"/>
</dbReference>
<dbReference type="GO" id="GO:0022625">
    <property type="term" value="C:cytosolic large ribosomal subunit"/>
    <property type="evidence" value="ECO:0007669"/>
    <property type="project" value="TreeGrafter"/>
</dbReference>
<dbReference type="GO" id="GO:0019843">
    <property type="term" value="F:rRNA binding"/>
    <property type="evidence" value="ECO:0007669"/>
    <property type="project" value="UniProtKB-UniRule"/>
</dbReference>
<dbReference type="NCBIfam" id="TIGR03625">
    <property type="entry name" value="L3_bact"/>
    <property type="match status" value="1"/>
</dbReference>
<evidence type="ECO:0000256" key="8">
    <source>
        <dbReference type="RuleBase" id="RU003905"/>
    </source>
</evidence>
<evidence type="ECO:0000256" key="7">
    <source>
        <dbReference type="HAMAP-Rule" id="MF_01325"/>
    </source>
</evidence>
<dbReference type="PANTHER" id="PTHR11229:SF16">
    <property type="entry name" value="LARGE RIBOSOMAL SUBUNIT PROTEIN UL3C"/>
    <property type="match status" value="1"/>
</dbReference>
<dbReference type="PANTHER" id="PTHR11229">
    <property type="entry name" value="50S RIBOSOMAL PROTEIN L3"/>
    <property type="match status" value="1"/>
</dbReference>
<evidence type="ECO:0000256" key="6">
    <source>
        <dbReference type="ARBA" id="ARBA00035243"/>
    </source>
</evidence>
<dbReference type="Gene3D" id="3.30.160.810">
    <property type="match status" value="1"/>
</dbReference>
<protein>
    <recommendedName>
        <fullName evidence="6 7">Large ribosomal subunit protein uL3</fullName>
    </recommendedName>
</protein>
<dbReference type="AlphaFoldDB" id="A0A0U9HDX0"/>
<keyword evidence="5 7" id="KW-0687">Ribonucleoprotein</keyword>
<evidence type="ECO:0000313" key="10">
    <source>
        <dbReference type="EMBL" id="GAQ24694.1"/>
    </source>
</evidence>
<evidence type="ECO:0000256" key="1">
    <source>
        <dbReference type="ARBA" id="ARBA00006540"/>
    </source>
</evidence>
<evidence type="ECO:0000256" key="4">
    <source>
        <dbReference type="ARBA" id="ARBA00022980"/>
    </source>
</evidence>
<gene>
    <name evidence="7" type="primary">rplC</name>
    <name evidence="10" type="ORF">TSYNT_673</name>
</gene>
<proteinExistence type="inferred from homology"/>
<keyword evidence="4 7" id="KW-0689">Ribosomal protein</keyword>
<evidence type="ECO:0000256" key="3">
    <source>
        <dbReference type="ARBA" id="ARBA00022884"/>
    </source>
</evidence>